<reference evidence="2" key="1">
    <citation type="submission" date="2022-10" db="EMBL/GenBank/DDBJ databases">
        <authorList>
            <person name="Yu W.X."/>
        </authorList>
    </citation>
    <scope>NUCLEOTIDE SEQUENCE</scope>
    <source>
        <strain evidence="2">D04</strain>
    </source>
</reference>
<dbReference type="Proteomes" id="UP001207408">
    <property type="component" value="Unassembled WGS sequence"/>
</dbReference>
<keyword evidence="1" id="KW-1133">Transmembrane helix</keyword>
<dbReference type="PROSITE" id="PS51257">
    <property type="entry name" value="PROKAR_LIPOPROTEIN"/>
    <property type="match status" value="1"/>
</dbReference>
<organism evidence="2 3">
    <name type="scientific">Plebeiibacterium marinum</name>
    <dbReference type="NCBI Taxonomy" id="2992111"/>
    <lineage>
        <taxon>Bacteria</taxon>
        <taxon>Pseudomonadati</taxon>
        <taxon>Bacteroidota</taxon>
        <taxon>Bacteroidia</taxon>
        <taxon>Marinilabiliales</taxon>
        <taxon>Marinilabiliaceae</taxon>
        <taxon>Plebeiibacterium</taxon>
    </lineage>
</organism>
<comment type="caution">
    <text evidence="2">The sequence shown here is derived from an EMBL/GenBank/DDBJ whole genome shotgun (WGS) entry which is preliminary data.</text>
</comment>
<dbReference type="EMBL" id="JAPDPI010000078">
    <property type="protein sequence ID" value="MCW3808003.1"/>
    <property type="molecule type" value="Genomic_DNA"/>
</dbReference>
<keyword evidence="1" id="KW-0472">Membrane</keyword>
<evidence type="ECO:0000313" key="3">
    <source>
        <dbReference type="Proteomes" id="UP001207408"/>
    </source>
</evidence>
<evidence type="ECO:0000313" key="2">
    <source>
        <dbReference type="EMBL" id="MCW3808003.1"/>
    </source>
</evidence>
<evidence type="ECO:0000256" key="1">
    <source>
        <dbReference type="SAM" id="Phobius"/>
    </source>
</evidence>
<name>A0AAE3MHM6_9BACT</name>
<feature type="transmembrane region" description="Helical" evidence="1">
    <location>
        <begin position="53"/>
        <end position="72"/>
    </location>
</feature>
<keyword evidence="3" id="KW-1185">Reference proteome</keyword>
<sequence length="195" mass="23571">MEIQRIRSVLFLWQKGFLLLVFVLLTACAILFIPGRYSNKAYIERFDAPTWLYGFGYTLIFFLIILGLYLSIAKWYKRDKLLFNEKRLRYKEEDFLVKEMQDIVFLRHPLKYKPKKNRTIFNGGGNNWLKFKYNGRKYSIEYFLTDKEEEEILNEIIKKWELVSDIDHGLAKEQDLLELYDSLSFKSTYDEFKFS</sequence>
<feature type="transmembrane region" description="Helical" evidence="1">
    <location>
        <begin position="12"/>
        <end position="33"/>
    </location>
</feature>
<dbReference type="AlphaFoldDB" id="A0AAE3MHM6"/>
<protein>
    <submittedName>
        <fullName evidence="2">Uncharacterized protein</fullName>
    </submittedName>
</protein>
<dbReference type="RefSeq" id="WP_301202531.1">
    <property type="nucleotide sequence ID" value="NZ_JAPDPI010000078.1"/>
</dbReference>
<proteinExistence type="predicted"/>
<accession>A0AAE3MHM6</accession>
<keyword evidence="1" id="KW-0812">Transmembrane</keyword>
<gene>
    <name evidence="2" type="ORF">OM074_20435</name>
</gene>